<keyword evidence="4" id="KW-0378">Hydrolase</keyword>
<dbReference type="OMA" id="TWINQVI"/>
<dbReference type="InterPro" id="IPR033116">
    <property type="entry name" value="TRYPSIN_SER"/>
</dbReference>
<dbReference type="InterPro" id="IPR001314">
    <property type="entry name" value="Peptidase_S1A"/>
</dbReference>
<accession>B8BY15</accession>
<dbReference type="Proteomes" id="UP000001449">
    <property type="component" value="Chromosome 3"/>
</dbReference>
<evidence type="ECO:0000313" key="7">
    <source>
        <dbReference type="Proteomes" id="UP000001449"/>
    </source>
</evidence>
<dbReference type="HOGENOM" id="CLU_006842_13_1_1"/>
<feature type="non-terminal residue" evidence="6">
    <location>
        <position position="222"/>
    </location>
</feature>
<dbReference type="MEROPS" id="S01.234"/>
<dbReference type="InterPro" id="IPR018114">
    <property type="entry name" value="TRYPSIN_HIS"/>
</dbReference>
<keyword evidence="4" id="KW-0720">Serine protease</keyword>
<dbReference type="AlphaFoldDB" id="B8BY15"/>
<dbReference type="GO" id="GO:0004252">
    <property type="term" value="F:serine-type endopeptidase activity"/>
    <property type="evidence" value="ECO:0000318"/>
    <property type="project" value="GO_Central"/>
</dbReference>
<evidence type="ECO:0000259" key="5">
    <source>
        <dbReference type="PROSITE" id="PS50240"/>
    </source>
</evidence>
<dbReference type="SMART" id="SM00020">
    <property type="entry name" value="Tryp_SPc"/>
    <property type="match status" value="1"/>
</dbReference>
<comment type="similarity">
    <text evidence="1">Belongs to the peptidase S1 family.</text>
</comment>
<dbReference type="InterPro" id="IPR050430">
    <property type="entry name" value="Peptidase_S1"/>
</dbReference>
<dbReference type="PROSITE" id="PS50240">
    <property type="entry name" value="TRYPSIN_DOM"/>
    <property type="match status" value="1"/>
</dbReference>
<sequence length="222" mass="23529">RIIGGGMVRAGRFPYAVSLQDDVGHFCGGSLIAKDVVLTAAHCSTNKYSVVIGTNSIRSKTGGDRVTVKDDDLHPNYNWRVTNNDFMLVFLARETTADVTPVRLNTVGSVPDVNDAVTVMGWGDTIATDNFITLSEYLLDVEVNVVSNKECASIVSYTGLITESMICAKDYYQDSCQGDSGGPLVVKGSNSDGAGDVLVGVVSWGIGCASPQFPGVYARVSS</sequence>
<evidence type="ECO:0000256" key="1">
    <source>
        <dbReference type="ARBA" id="ARBA00007664"/>
    </source>
</evidence>
<dbReference type="InParanoid" id="B8BY15"/>
<organism evidence="6 7">
    <name type="scientific">Thalassiosira pseudonana</name>
    <name type="common">Marine diatom</name>
    <name type="synonym">Cyclotella nana</name>
    <dbReference type="NCBI Taxonomy" id="35128"/>
    <lineage>
        <taxon>Eukaryota</taxon>
        <taxon>Sar</taxon>
        <taxon>Stramenopiles</taxon>
        <taxon>Ochrophyta</taxon>
        <taxon>Bacillariophyta</taxon>
        <taxon>Coscinodiscophyceae</taxon>
        <taxon>Thalassiosirophycidae</taxon>
        <taxon>Thalassiosirales</taxon>
        <taxon>Thalassiosiraceae</taxon>
        <taxon>Thalassiosira</taxon>
    </lineage>
</organism>
<dbReference type="KEGG" id="tps:THAPSDRAFT_261825"/>
<keyword evidence="2" id="KW-0843">Virulence</keyword>
<evidence type="ECO:0000313" key="6">
    <source>
        <dbReference type="EMBL" id="EED93807.1"/>
    </source>
</evidence>
<dbReference type="CDD" id="cd00190">
    <property type="entry name" value="Tryp_SPc"/>
    <property type="match status" value="1"/>
</dbReference>
<dbReference type="eggNOG" id="KOG3627">
    <property type="taxonomic scope" value="Eukaryota"/>
</dbReference>
<dbReference type="EMBL" id="CM000640">
    <property type="protein sequence ID" value="EED93807.1"/>
    <property type="molecule type" value="Genomic_DNA"/>
</dbReference>
<dbReference type="GO" id="GO:0006508">
    <property type="term" value="P:proteolysis"/>
    <property type="evidence" value="ECO:0007669"/>
    <property type="project" value="UniProtKB-KW"/>
</dbReference>
<proteinExistence type="inferred from homology"/>
<dbReference type="PANTHER" id="PTHR24276">
    <property type="entry name" value="POLYSERASE-RELATED"/>
    <property type="match status" value="1"/>
</dbReference>
<dbReference type="RefSeq" id="XP_002288371.1">
    <property type="nucleotide sequence ID" value="XM_002288335.1"/>
</dbReference>
<evidence type="ECO:0000256" key="2">
    <source>
        <dbReference type="ARBA" id="ARBA00023026"/>
    </source>
</evidence>
<keyword evidence="3" id="KW-1015">Disulfide bond</keyword>
<dbReference type="PANTHER" id="PTHR24276:SF91">
    <property type="entry name" value="AT26814P-RELATED"/>
    <property type="match status" value="1"/>
</dbReference>
<dbReference type="GeneID" id="7441883"/>
<reference evidence="6 7" key="1">
    <citation type="journal article" date="2004" name="Science">
        <title>The genome of the diatom Thalassiosira pseudonana: ecology, evolution, and metabolism.</title>
        <authorList>
            <person name="Armbrust E.V."/>
            <person name="Berges J.A."/>
            <person name="Bowler C."/>
            <person name="Green B.R."/>
            <person name="Martinez D."/>
            <person name="Putnam N.H."/>
            <person name="Zhou S."/>
            <person name="Allen A.E."/>
            <person name="Apt K.E."/>
            <person name="Bechner M."/>
            <person name="Brzezinski M.A."/>
            <person name="Chaal B.K."/>
            <person name="Chiovitti A."/>
            <person name="Davis A.K."/>
            <person name="Demarest M.S."/>
            <person name="Detter J.C."/>
            <person name="Glavina T."/>
            <person name="Goodstein D."/>
            <person name="Hadi M.Z."/>
            <person name="Hellsten U."/>
            <person name="Hildebrand M."/>
            <person name="Jenkins B.D."/>
            <person name="Jurka J."/>
            <person name="Kapitonov V.V."/>
            <person name="Kroger N."/>
            <person name="Lau W.W."/>
            <person name="Lane T.W."/>
            <person name="Larimer F.W."/>
            <person name="Lippmeier J.C."/>
            <person name="Lucas S."/>
            <person name="Medina M."/>
            <person name="Montsant A."/>
            <person name="Obornik M."/>
            <person name="Parker M.S."/>
            <person name="Palenik B."/>
            <person name="Pazour G.J."/>
            <person name="Richardson P.M."/>
            <person name="Rynearson T.A."/>
            <person name="Saito M.A."/>
            <person name="Schwartz D.C."/>
            <person name="Thamatrakoln K."/>
            <person name="Valentin K."/>
            <person name="Vardi A."/>
            <person name="Wilkerson F.P."/>
            <person name="Rokhsar D.S."/>
        </authorList>
    </citation>
    <scope>NUCLEOTIDE SEQUENCE [LARGE SCALE GENOMIC DNA]</scope>
    <source>
        <strain evidence="6 7">CCMP1335</strain>
    </source>
</reference>
<feature type="domain" description="Peptidase S1" evidence="5">
    <location>
        <begin position="2"/>
        <end position="222"/>
    </location>
</feature>
<dbReference type="InterPro" id="IPR043504">
    <property type="entry name" value="Peptidase_S1_PA_chymotrypsin"/>
</dbReference>
<dbReference type="InterPro" id="IPR001254">
    <property type="entry name" value="Trypsin_dom"/>
</dbReference>
<feature type="non-terminal residue" evidence="6">
    <location>
        <position position="1"/>
    </location>
</feature>
<dbReference type="STRING" id="35128.B8BY15"/>
<dbReference type="PROSITE" id="PS00134">
    <property type="entry name" value="TRYPSIN_HIS"/>
    <property type="match status" value="1"/>
</dbReference>
<evidence type="ECO:0000256" key="4">
    <source>
        <dbReference type="RuleBase" id="RU363034"/>
    </source>
</evidence>
<dbReference type="Pfam" id="PF00089">
    <property type="entry name" value="Trypsin"/>
    <property type="match status" value="1"/>
</dbReference>
<gene>
    <name evidence="6" type="ORF">THAPSDRAFT_261825</name>
</gene>
<keyword evidence="7" id="KW-1185">Reference proteome</keyword>
<keyword evidence="4" id="KW-0645">Protease</keyword>
<evidence type="ECO:0000256" key="3">
    <source>
        <dbReference type="ARBA" id="ARBA00023157"/>
    </source>
</evidence>
<dbReference type="PaxDb" id="35128-Thaps261825"/>
<reference evidence="6 7" key="2">
    <citation type="journal article" date="2008" name="Nature">
        <title>The Phaeodactylum genome reveals the evolutionary history of diatom genomes.</title>
        <authorList>
            <person name="Bowler C."/>
            <person name="Allen A.E."/>
            <person name="Badger J.H."/>
            <person name="Grimwood J."/>
            <person name="Jabbari K."/>
            <person name="Kuo A."/>
            <person name="Maheswari U."/>
            <person name="Martens C."/>
            <person name="Maumus F."/>
            <person name="Otillar R.P."/>
            <person name="Rayko E."/>
            <person name="Salamov A."/>
            <person name="Vandepoele K."/>
            <person name="Beszteri B."/>
            <person name="Gruber A."/>
            <person name="Heijde M."/>
            <person name="Katinka M."/>
            <person name="Mock T."/>
            <person name="Valentin K."/>
            <person name="Verret F."/>
            <person name="Berges J.A."/>
            <person name="Brownlee C."/>
            <person name="Cadoret J.P."/>
            <person name="Chiovitti A."/>
            <person name="Choi C.J."/>
            <person name="Coesel S."/>
            <person name="De Martino A."/>
            <person name="Detter J.C."/>
            <person name="Durkin C."/>
            <person name="Falciatore A."/>
            <person name="Fournet J."/>
            <person name="Haruta M."/>
            <person name="Huysman M.J."/>
            <person name="Jenkins B.D."/>
            <person name="Jiroutova K."/>
            <person name="Jorgensen R.E."/>
            <person name="Joubert Y."/>
            <person name="Kaplan A."/>
            <person name="Kroger N."/>
            <person name="Kroth P.G."/>
            <person name="La Roche J."/>
            <person name="Lindquist E."/>
            <person name="Lommer M."/>
            <person name="Martin-Jezequel V."/>
            <person name="Lopez P.J."/>
            <person name="Lucas S."/>
            <person name="Mangogna M."/>
            <person name="McGinnis K."/>
            <person name="Medlin L.K."/>
            <person name="Montsant A."/>
            <person name="Oudot-Le Secq M.P."/>
            <person name="Napoli C."/>
            <person name="Obornik M."/>
            <person name="Parker M.S."/>
            <person name="Petit J.L."/>
            <person name="Porcel B.M."/>
            <person name="Poulsen N."/>
            <person name="Robison M."/>
            <person name="Rychlewski L."/>
            <person name="Rynearson T.A."/>
            <person name="Schmutz J."/>
            <person name="Shapiro H."/>
            <person name="Siaut M."/>
            <person name="Stanley M."/>
            <person name="Sussman M.R."/>
            <person name="Taylor A.R."/>
            <person name="Vardi A."/>
            <person name="von Dassow P."/>
            <person name="Vyverman W."/>
            <person name="Willis A."/>
            <person name="Wyrwicz L.S."/>
            <person name="Rokhsar D.S."/>
            <person name="Weissenbach J."/>
            <person name="Armbrust E.V."/>
            <person name="Green B.R."/>
            <person name="Van de Peer Y."/>
            <person name="Grigoriev I.V."/>
        </authorList>
    </citation>
    <scope>NUCLEOTIDE SEQUENCE [LARGE SCALE GENOMIC DNA]</scope>
    <source>
        <strain evidence="6 7">CCMP1335</strain>
    </source>
</reference>
<dbReference type="PRINTS" id="PR00722">
    <property type="entry name" value="CHYMOTRYPSIN"/>
</dbReference>
<name>B8BY15_THAPS</name>
<protein>
    <submittedName>
        <fullName evidence="6">Trypsin-like serine protease</fullName>
    </submittedName>
</protein>
<dbReference type="InterPro" id="IPR009003">
    <property type="entry name" value="Peptidase_S1_PA"/>
</dbReference>
<dbReference type="Gene3D" id="2.40.10.10">
    <property type="entry name" value="Trypsin-like serine proteases"/>
    <property type="match status" value="1"/>
</dbReference>
<dbReference type="SUPFAM" id="SSF50494">
    <property type="entry name" value="Trypsin-like serine proteases"/>
    <property type="match status" value="1"/>
</dbReference>
<dbReference type="PROSITE" id="PS00135">
    <property type="entry name" value="TRYPSIN_SER"/>
    <property type="match status" value="1"/>
</dbReference>
<dbReference type="FunFam" id="2.40.10.10:FF:000178">
    <property type="entry name" value="Trypsin-like serine protease"/>
    <property type="match status" value="1"/>
</dbReference>